<proteinExistence type="predicted"/>
<organism evidence="7 9">
    <name type="scientific">Brevibacterium aurantiacum</name>
    <dbReference type="NCBI Taxonomy" id="273384"/>
    <lineage>
        <taxon>Bacteria</taxon>
        <taxon>Bacillati</taxon>
        <taxon>Actinomycetota</taxon>
        <taxon>Actinomycetes</taxon>
        <taxon>Micrococcales</taxon>
        <taxon>Brevibacteriaceae</taxon>
        <taxon>Brevibacterium</taxon>
    </lineage>
</organism>
<dbReference type="InterPro" id="IPR050109">
    <property type="entry name" value="HTH-type_TetR-like_transc_reg"/>
</dbReference>
<keyword evidence="2 4" id="KW-0238">DNA-binding</keyword>
<keyword evidence="3" id="KW-0804">Transcription</keyword>
<keyword evidence="1" id="KW-0805">Transcription regulation</keyword>
<dbReference type="Gene3D" id="1.10.357.10">
    <property type="entry name" value="Tetracycline Repressor, domain 2"/>
    <property type="match status" value="1"/>
</dbReference>
<dbReference type="SUPFAM" id="SSF46689">
    <property type="entry name" value="Homeodomain-like"/>
    <property type="match status" value="1"/>
</dbReference>
<keyword evidence="9" id="KW-1185">Reference proteome</keyword>
<dbReference type="AlphaFoldDB" id="A0A2H1K7A7"/>
<gene>
    <name evidence="7" type="ORF">BAUR9175_03203</name>
    <name evidence="6" type="ORF">BAURA63_01719</name>
</gene>
<dbReference type="PANTHER" id="PTHR30055">
    <property type="entry name" value="HTH-TYPE TRANSCRIPTIONAL REGULATOR RUTR"/>
    <property type="match status" value="1"/>
</dbReference>
<sequence length="191" mass="20958">MMAAGASSVLRSDARRNIDRIRFAAIDVFREQGLSASLDDVAAAAQVSRATIFNRFGGRVGLIDEVIDEVVAAQLHDVIEESRSVSGVRERIGAYVRALRDLQYRLPAVNDVLLQEFPDSEGLMALCHAGGAFHDELVADGHADGVLAAQFLPSDFQTVVADSALVLKHRPRPPRIDYDRRTDFILNGIFR</sequence>
<accession>A0A2H1K7A7</accession>
<protein>
    <submittedName>
        <fullName evidence="7">Transcriptional regulator, TetR family</fullName>
    </submittedName>
</protein>
<dbReference type="EMBL" id="FXYZ01000006">
    <property type="protein sequence ID" value="SMX80590.1"/>
    <property type="molecule type" value="Genomic_DNA"/>
</dbReference>
<evidence type="ECO:0000313" key="6">
    <source>
        <dbReference type="EMBL" id="SMX80590.1"/>
    </source>
</evidence>
<evidence type="ECO:0000313" key="9">
    <source>
        <dbReference type="Proteomes" id="UP000234525"/>
    </source>
</evidence>
<dbReference type="InterPro" id="IPR001647">
    <property type="entry name" value="HTH_TetR"/>
</dbReference>
<dbReference type="Proteomes" id="UP000234327">
    <property type="component" value="Unassembled WGS sequence"/>
</dbReference>
<dbReference type="Proteomes" id="UP000234525">
    <property type="component" value="Unassembled WGS sequence"/>
</dbReference>
<reference evidence="9" key="1">
    <citation type="submission" date="2017-03" db="EMBL/GenBank/DDBJ databases">
        <authorList>
            <person name="Monnet C."/>
        </authorList>
    </citation>
    <scope>NUCLEOTIDE SEQUENCE [LARGE SCALE GENOMIC DNA]</scope>
    <source>
        <strain evidence="9">ATCC 9175</strain>
    </source>
</reference>
<evidence type="ECO:0000256" key="4">
    <source>
        <dbReference type="PROSITE-ProRule" id="PRU00335"/>
    </source>
</evidence>
<feature type="DNA-binding region" description="H-T-H motif" evidence="4">
    <location>
        <begin position="37"/>
        <end position="56"/>
    </location>
</feature>
<evidence type="ECO:0000313" key="8">
    <source>
        <dbReference type="Proteomes" id="UP000234327"/>
    </source>
</evidence>
<dbReference type="EMBL" id="FXZB01000026">
    <property type="protein sequence ID" value="SMX95566.1"/>
    <property type="molecule type" value="Genomic_DNA"/>
</dbReference>
<dbReference type="PANTHER" id="PTHR30055:SF234">
    <property type="entry name" value="HTH-TYPE TRANSCRIPTIONAL REGULATOR BETI"/>
    <property type="match status" value="1"/>
</dbReference>
<dbReference type="Pfam" id="PF00440">
    <property type="entry name" value="TetR_N"/>
    <property type="match status" value="1"/>
</dbReference>
<dbReference type="PROSITE" id="PS50977">
    <property type="entry name" value="HTH_TETR_2"/>
    <property type="match status" value="1"/>
</dbReference>
<evidence type="ECO:0000256" key="1">
    <source>
        <dbReference type="ARBA" id="ARBA00023015"/>
    </source>
</evidence>
<name>A0A2H1K7A7_BREAU</name>
<evidence type="ECO:0000259" key="5">
    <source>
        <dbReference type="PROSITE" id="PS50977"/>
    </source>
</evidence>
<feature type="domain" description="HTH tetR-type" evidence="5">
    <location>
        <begin position="15"/>
        <end position="74"/>
    </location>
</feature>
<evidence type="ECO:0000313" key="7">
    <source>
        <dbReference type="EMBL" id="SMX95566.1"/>
    </source>
</evidence>
<reference evidence="7 8" key="2">
    <citation type="submission" date="2017-03" db="EMBL/GenBank/DDBJ databases">
        <authorList>
            <person name="Afonso C.L."/>
            <person name="Miller P.J."/>
            <person name="Scott M.A."/>
            <person name="Spackman E."/>
            <person name="Goraichik I."/>
            <person name="Dimitrov K.M."/>
            <person name="Suarez D.L."/>
            <person name="Swayne D.E."/>
        </authorList>
    </citation>
    <scope>NUCLEOTIDE SEQUENCE [LARGE SCALE GENOMIC DNA]</scope>
    <source>
        <strain evidence="6">6</strain>
        <strain evidence="8">6(3)</strain>
        <strain evidence="7">ATCC 9175</strain>
    </source>
</reference>
<dbReference type="GO" id="GO:0000976">
    <property type="term" value="F:transcription cis-regulatory region binding"/>
    <property type="evidence" value="ECO:0007669"/>
    <property type="project" value="TreeGrafter"/>
</dbReference>
<dbReference type="GO" id="GO:0003700">
    <property type="term" value="F:DNA-binding transcription factor activity"/>
    <property type="evidence" value="ECO:0007669"/>
    <property type="project" value="TreeGrafter"/>
</dbReference>
<evidence type="ECO:0000256" key="2">
    <source>
        <dbReference type="ARBA" id="ARBA00023125"/>
    </source>
</evidence>
<dbReference type="InterPro" id="IPR009057">
    <property type="entry name" value="Homeodomain-like_sf"/>
</dbReference>
<evidence type="ECO:0000256" key="3">
    <source>
        <dbReference type="ARBA" id="ARBA00023163"/>
    </source>
</evidence>